<sequence length="88" mass="10251">MFLHLGSDFVVPGKEVIGIFDIETFSAKDYGRILSHFSFKLPVEKIGEEPFKSLVLTNGKIFLTQISSLTLKKRWENLELFYEEEDHR</sequence>
<evidence type="ECO:0000313" key="2">
    <source>
        <dbReference type="Proteomes" id="UP000187338"/>
    </source>
</evidence>
<accession>A0A1L8CYY4</accession>
<dbReference type="Proteomes" id="UP000187338">
    <property type="component" value="Unassembled WGS sequence"/>
</dbReference>
<dbReference type="AlphaFoldDB" id="A0A1L8CYY4"/>
<evidence type="ECO:0008006" key="3">
    <source>
        <dbReference type="Google" id="ProtNLM"/>
    </source>
</evidence>
<proteinExistence type="predicted"/>
<reference evidence="2" key="1">
    <citation type="submission" date="2016-12" db="EMBL/GenBank/DDBJ databases">
        <title>Draft Genome Sequences od Carboxydothermus pertinax and islandicus, Hydrogenogenic Carboxydotrophic Bacteria.</title>
        <authorList>
            <person name="Fukuyama Y."/>
            <person name="Ohmae K."/>
            <person name="Yoneda Y."/>
            <person name="Yoshida T."/>
            <person name="Sako Y."/>
        </authorList>
    </citation>
    <scope>NUCLEOTIDE SEQUENCE [LARGE SCALE GENOMIC DNA]</scope>
    <source>
        <strain evidence="2">SET</strain>
    </source>
</reference>
<keyword evidence="2" id="KW-1185">Reference proteome</keyword>
<organism evidence="1 2">
    <name type="scientific">Carboxydothermus islandicus</name>
    <dbReference type="NCBI Taxonomy" id="661089"/>
    <lineage>
        <taxon>Bacteria</taxon>
        <taxon>Bacillati</taxon>
        <taxon>Bacillota</taxon>
        <taxon>Clostridia</taxon>
        <taxon>Thermoanaerobacterales</taxon>
        <taxon>Thermoanaerobacteraceae</taxon>
        <taxon>Carboxydothermus</taxon>
    </lineage>
</organism>
<name>A0A1L8CYY4_9THEO</name>
<dbReference type="STRING" id="661089.ciss_00140"/>
<protein>
    <recommendedName>
        <fullName evidence="3">DUF370 domain-containing protein</fullName>
    </recommendedName>
</protein>
<dbReference type="OrthoDB" id="9811390at2"/>
<evidence type="ECO:0000313" key="1">
    <source>
        <dbReference type="EMBL" id="GAV24081.1"/>
    </source>
</evidence>
<dbReference type="RefSeq" id="WP_075864305.1">
    <property type="nucleotide sequence ID" value="NZ_BDJL01000001.1"/>
</dbReference>
<gene>
    <name evidence="1" type="ORF">ciss_00140</name>
</gene>
<comment type="caution">
    <text evidence="1">The sequence shown here is derived from an EMBL/GenBank/DDBJ whole genome shotgun (WGS) entry which is preliminary data.</text>
</comment>
<dbReference type="NCBIfam" id="NF046065">
    <property type="entry name" value="MtxRegRemB"/>
    <property type="match status" value="1"/>
</dbReference>
<dbReference type="EMBL" id="BDJL01000001">
    <property type="protein sequence ID" value="GAV24081.1"/>
    <property type="molecule type" value="Genomic_DNA"/>
</dbReference>